<dbReference type="InterPro" id="IPR046348">
    <property type="entry name" value="SIS_dom_sf"/>
</dbReference>
<dbReference type="GO" id="GO:1901135">
    <property type="term" value="P:carbohydrate derivative metabolic process"/>
    <property type="evidence" value="ECO:0007669"/>
    <property type="project" value="InterPro"/>
</dbReference>
<comment type="caution">
    <text evidence="2">The sequence shown here is derived from an EMBL/GenBank/DDBJ whole genome shotgun (WGS) entry which is preliminary data.</text>
</comment>
<evidence type="ECO:0000313" key="2">
    <source>
        <dbReference type="EMBL" id="PYI53532.1"/>
    </source>
</evidence>
<dbReference type="OrthoDB" id="9781311at2"/>
<gene>
    <name evidence="2" type="ORF">DLM86_17370</name>
</gene>
<feature type="domain" description="SIS" evidence="1">
    <location>
        <begin position="29"/>
        <end position="210"/>
    </location>
</feature>
<dbReference type="EMBL" id="QJVJ01000007">
    <property type="protein sequence ID" value="PYI53532.1"/>
    <property type="molecule type" value="Genomic_DNA"/>
</dbReference>
<sequence>MHPVLQQLVTKYPDLQGCADAIARAFETIRTSYRQGGKLLVCGNGGSAADSEHIVGELMKGFMYRRPVPDAKRQKLRELFPDNGDDLADRLQGALPAISLVSHSALSTAFINDVDADMVFAQQVYGYGKPGDAIVGLSTSGNSKNVVHALQVARALGMWTIGFTGRGGGKMNELCDVMIRVPYDSTPDIQERHLPIYHALCIMLEQEFFES</sequence>
<dbReference type="RefSeq" id="WP_110841304.1">
    <property type="nucleotide sequence ID" value="NZ_QJVJ01000007.1"/>
</dbReference>
<accession>A0A2V5K495</accession>
<name>A0A2V5K495_9BACL</name>
<dbReference type="GO" id="GO:0016853">
    <property type="term" value="F:isomerase activity"/>
    <property type="evidence" value="ECO:0007669"/>
    <property type="project" value="UniProtKB-KW"/>
</dbReference>
<dbReference type="InterPro" id="IPR001347">
    <property type="entry name" value="SIS_dom"/>
</dbReference>
<dbReference type="Gene3D" id="3.40.50.10490">
    <property type="entry name" value="Glucose-6-phosphate isomerase like protein, domain 1"/>
    <property type="match status" value="1"/>
</dbReference>
<protein>
    <submittedName>
        <fullName evidence="2">Phosphoheptose isomerase</fullName>
    </submittedName>
</protein>
<reference evidence="2 3" key="1">
    <citation type="submission" date="2018-05" db="EMBL/GenBank/DDBJ databases">
        <title>Paenibacillus flagellatus sp. nov., isolated from selenium mineral soil.</title>
        <authorList>
            <person name="Dai X."/>
        </authorList>
    </citation>
    <scope>NUCLEOTIDE SEQUENCE [LARGE SCALE GENOMIC DNA]</scope>
    <source>
        <strain evidence="2 3">DXL2</strain>
    </source>
</reference>
<dbReference type="Pfam" id="PF13580">
    <property type="entry name" value="SIS_2"/>
    <property type="match status" value="2"/>
</dbReference>
<dbReference type="PANTHER" id="PTHR30390">
    <property type="entry name" value="SEDOHEPTULOSE 7-PHOSPHATE ISOMERASE / DNAA INITIATOR-ASSOCIATING FACTOR FOR REPLICATION INITIATION"/>
    <property type="match status" value="1"/>
</dbReference>
<evidence type="ECO:0000313" key="3">
    <source>
        <dbReference type="Proteomes" id="UP000247476"/>
    </source>
</evidence>
<dbReference type="CDD" id="cd05006">
    <property type="entry name" value="SIS_GmhA"/>
    <property type="match status" value="1"/>
</dbReference>
<keyword evidence="2" id="KW-0413">Isomerase</keyword>
<dbReference type="GO" id="GO:0097367">
    <property type="term" value="F:carbohydrate derivative binding"/>
    <property type="evidence" value="ECO:0007669"/>
    <property type="project" value="InterPro"/>
</dbReference>
<dbReference type="InterPro" id="IPR050099">
    <property type="entry name" value="SIS_GmhA/DiaA_subfam"/>
</dbReference>
<proteinExistence type="predicted"/>
<dbReference type="Proteomes" id="UP000247476">
    <property type="component" value="Unassembled WGS sequence"/>
</dbReference>
<dbReference type="SUPFAM" id="SSF53697">
    <property type="entry name" value="SIS domain"/>
    <property type="match status" value="1"/>
</dbReference>
<evidence type="ECO:0000259" key="1">
    <source>
        <dbReference type="PROSITE" id="PS51464"/>
    </source>
</evidence>
<organism evidence="2 3">
    <name type="scientific">Paenibacillus flagellatus</name>
    <dbReference type="NCBI Taxonomy" id="2211139"/>
    <lineage>
        <taxon>Bacteria</taxon>
        <taxon>Bacillati</taxon>
        <taxon>Bacillota</taxon>
        <taxon>Bacilli</taxon>
        <taxon>Bacillales</taxon>
        <taxon>Paenibacillaceae</taxon>
        <taxon>Paenibacillus</taxon>
    </lineage>
</organism>
<dbReference type="PROSITE" id="PS51464">
    <property type="entry name" value="SIS"/>
    <property type="match status" value="1"/>
</dbReference>
<dbReference type="InterPro" id="IPR035461">
    <property type="entry name" value="GmhA/DiaA"/>
</dbReference>
<keyword evidence="3" id="KW-1185">Reference proteome</keyword>
<dbReference type="AlphaFoldDB" id="A0A2V5K495"/>